<dbReference type="Gene3D" id="3.30.460.10">
    <property type="entry name" value="Beta Polymerase, domain 2"/>
    <property type="match status" value="1"/>
</dbReference>
<dbReference type="HOGENOM" id="CLU_2783798_0_0_1"/>
<dbReference type="OMA" id="KSEWIVD"/>
<dbReference type="Proteomes" id="UP000001449">
    <property type="component" value="Chromosome 7"/>
</dbReference>
<dbReference type="eggNOG" id="KOG2277">
    <property type="taxonomic scope" value="Eukaryota"/>
</dbReference>
<dbReference type="STRING" id="35128.B5YMC2"/>
<dbReference type="PANTHER" id="PTHR12271">
    <property type="entry name" value="POLY A POLYMERASE CID PAP -RELATED"/>
    <property type="match status" value="1"/>
</dbReference>
<reference evidence="1 2" key="1">
    <citation type="journal article" date="2004" name="Science">
        <title>The genome of the diatom Thalassiosira pseudonana: ecology, evolution, and metabolism.</title>
        <authorList>
            <person name="Armbrust E.V."/>
            <person name="Berges J.A."/>
            <person name="Bowler C."/>
            <person name="Green B.R."/>
            <person name="Martinez D."/>
            <person name="Putnam N.H."/>
            <person name="Zhou S."/>
            <person name="Allen A.E."/>
            <person name="Apt K.E."/>
            <person name="Bechner M."/>
            <person name="Brzezinski M.A."/>
            <person name="Chaal B.K."/>
            <person name="Chiovitti A."/>
            <person name="Davis A.K."/>
            <person name="Demarest M.S."/>
            <person name="Detter J.C."/>
            <person name="Glavina T."/>
            <person name="Goodstein D."/>
            <person name="Hadi M.Z."/>
            <person name="Hellsten U."/>
            <person name="Hildebrand M."/>
            <person name="Jenkins B.D."/>
            <person name="Jurka J."/>
            <person name="Kapitonov V.V."/>
            <person name="Kroger N."/>
            <person name="Lau W.W."/>
            <person name="Lane T.W."/>
            <person name="Larimer F.W."/>
            <person name="Lippmeier J.C."/>
            <person name="Lucas S."/>
            <person name="Medina M."/>
            <person name="Montsant A."/>
            <person name="Obornik M."/>
            <person name="Parker M.S."/>
            <person name="Palenik B."/>
            <person name="Pazour G.J."/>
            <person name="Richardson P.M."/>
            <person name="Rynearson T.A."/>
            <person name="Saito M.A."/>
            <person name="Schwartz D.C."/>
            <person name="Thamatrakoln K."/>
            <person name="Valentin K."/>
            <person name="Vardi A."/>
            <person name="Wilkerson F.P."/>
            <person name="Rokhsar D.S."/>
        </authorList>
    </citation>
    <scope>NUCLEOTIDE SEQUENCE [LARGE SCALE GENOMIC DNA]</scope>
    <source>
        <strain evidence="1 2">CCMP1335</strain>
    </source>
</reference>
<dbReference type="SUPFAM" id="SSF81631">
    <property type="entry name" value="PAP/OAS1 substrate-binding domain"/>
    <property type="match status" value="1"/>
</dbReference>
<feature type="non-terminal residue" evidence="1">
    <location>
        <position position="1"/>
    </location>
</feature>
<dbReference type="Gene3D" id="1.10.1410.10">
    <property type="match status" value="1"/>
</dbReference>
<dbReference type="InParanoid" id="B5YMC2"/>
<dbReference type="PaxDb" id="35128-Thaps35230"/>
<name>B5YMC2_THAPS</name>
<organism evidence="1 2">
    <name type="scientific">Thalassiosira pseudonana</name>
    <name type="common">Marine diatom</name>
    <name type="synonym">Cyclotella nana</name>
    <dbReference type="NCBI Taxonomy" id="35128"/>
    <lineage>
        <taxon>Eukaryota</taxon>
        <taxon>Sar</taxon>
        <taxon>Stramenopiles</taxon>
        <taxon>Ochrophyta</taxon>
        <taxon>Bacillariophyta</taxon>
        <taxon>Coscinodiscophyceae</taxon>
        <taxon>Thalassiosirophycidae</taxon>
        <taxon>Thalassiosirales</taxon>
        <taxon>Thalassiosiraceae</taxon>
        <taxon>Thalassiosira</taxon>
    </lineage>
</organism>
<dbReference type="EMBL" id="CP001160">
    <property type="protein sequence ID" value="ACI64783.1"/>
    <property type="molecule type" value="Genomic_DNA"/>
</dbReference>
<evidence type="ECO:0000313" key="1">
    <source>
        <dbReference type="EMBL" id="ACI64783.1"/>
    </source>
</evidence>
<dbReference type="KEGG" id="tps:THAPS_35230"/>
<gene>
    <name evidence="1" type="ORF">THAPS_35230</name>
</gene>
<dbReference type="RefSeq" id="XP_002296066.1">
    <property type="nucleotide sequence ID" value="XM_002296030.1"/>
</dbReference>
<sequence length="69" mass="7880">LHFDLCFLNDIAVVNSSLLREYSLLDNRVRVMMLSVKSFSKQNNIASAADGTMSSYTWLNLVVFYLQCI</sequence>
<reference evidence="1 2" key="2">
    <citation type="journal article" date="2008" name="Nature">
        <title>The Phaeodactylum genome reveals the evolutionary history of diatom genomes.</title>
        <authorList>
            <person name="Bowler C."/>
            <person name="Allen A.E."/>
            <person name="Badger J.H."/>
            <person name="Grimwood J."/>
            <person name="Jabbari K."/>
            <person name="Kuo A."/>
            <person name="Maheswari U."/>
            <person name="Martens C."/>
            <person name="Maumus F."/>
            <person name="Otillar R.P."/>
            <person name="Rayko E."/>
            <person name="Salamov A."/>
            <person name="Vandepoele K."/>
            <person name="Beszteri B."/>
            <person name="Gruber A."/>
            <person name="Heijde M."/>
            <person name="Katinka M."/>
            <person name="Mock T."/>
            <person name="Valentin K."/>
            <person name="Verret F."/>
            <person name="Berges J.A."/>
            <person name="Brownlee C."/>
            <person name="Cadoret J.P."/>
            <person name="Chiovitti A."/>
            <person name="Choi C.J."/>
            <person name="Coesel S."/>
            <person name="De Martino A."/>
            <person name="Detter J.C."/>
            <person name="Durkin C."/>
            <person name="Falciatore A."/>
            <person name="Fournet J."/>
            <person name="Haruta M."/>
            <person name="Huysman M.J."/>
            <person name="Jenkins B.D."/>
            <person name="Jiroutova K."/>
            <person name="Jorgensen R.E."/>
            <person name="Joubert Y."/>
            <person name="Kaplan A."/>
            <person name="Kroger N."/>
            <person name="Kroth P.G."/>
            <person name="La Roche J."/>
            <person name="Lindquist E."/>
            <person name="Lommer M."/>
            <person name="Martin-Jezequel V."/>
            <person name="Lopez P.J."/>
            <person name="Lucas S."/>
            <person name="Mangogna M."/>
            <person name="McGinnis K."/>
            <person name="Medlin L.K."/>
            <person name="Montsant A."/>
            <person name="Oudot-Le Secq M.P."/>
            <person name="Napoli C."/>
            <person name="Obornik M."/>
            <person name="Parker M.S."/>
            <person name="Petit J.L."/>
            <person name="Porcel B.M."/>
            <person name="Poulsen N."/>
            <person name="Robison M."/>
            <person name="Rychlewski L."/>
            <person name="Rynearson T.A."/>
            <person name="Schmutz J."/>
            <person name="Shapiro H."/>
            <person name="Siaut M."/>
            <person name="Stanley M."/>
            <person name="Sussman M.R."/>
            <person name="Taylor A.R."/>
            <person name="Vardi A."/>
            <person name="von Dassow P."/>
            <person name="Vyverman W."/>
            <person name="Willis A."/>
            <person name="Wyrwicz L.S."/>
            <person name="Rokhsar D.S."/>
            <person name="Weissenbach J."/>
            <person name="Armbrust E.V."/>
            <person name="Green B.R."/>
            <person name="Van de Peer Y."/>
            <person name="Grigoriev I.V."/>
        </authorList>
    </citation>
    <scope>NUCLEOTIDE SEQUENCE [LARGE SCALE GENOMIC DNA]</scope>
    <source>
        <strain evidence="1 2">CCMP1335</strain>
    </source>
</reference>
<dbReference type="GeneID" id="7446199"/>
<keyword evidence="2" id="KW-1185">Reference proteome</keyword>
<evidence type="ECO:0000313" key="2">
    <source>
        <dbReference type="Proteomes" id="UP000001449"/>
    </source>
</evidence>
<protein>
    <submittedName>
        <fullName evidence="1">Uncharacterized protein</fullName>
    </submittedName>
</protein>
<dbReference type="AlphaFoldDB" id="B5YMC2"/>
<accession>B5YMC2</accession>
<feature type="non-terminal residue" evidence="1">
    <location>
        <position position="69"/>
    </location>
</feature>
<dbReference type="PANTHER" id="PTHR12271:SF40">
    <property type="entry name" value="POLY(A) RNA POLYMERASE GLD2"/>
    <property type="match status" value="1"/>
</dbReference>
<dbReference type="InterPro" id="IPR043519">
    <property type="entry name" value="NT_sf"/>
</dbReference>
<proteinExistence type="predicted"/>